<dbReference type="InterPro" id="IPR010998">
    <property type="entry name" value="Integrase_recombinase_N"/>
</dbReference>
<dbReference type="Pfam" id="PF00589">
    <property type="entry name" value="Phage_integrase"/>
    <property type="match status" value="1"/>
</dbReference>
<comment type="similarity">
    <text evidence="1">Belongs to the 'phage' integrase family.</text>
</comment>
<dbReference type="Gene3D" id="1.10.150.130">
    <property type="match status" value="1"/>
</dbReference>
<dbReference type="OrthoDB" id="1112270at2"/>
<gene>
    <name evidence="6" type="ORF">ERS852462_01483</name>
</gene>
<dbReference type="RefSeq" id="WP_007850435.1">
    <property type="nucleotide sequence ID" value="NZ_CZAF01000004.1"/>
</dbReference>
<proteinExistence type="inferred from homology"/>
<evidence type="ECO:0000256" key="3">
    <source>
        <dbReference type="ARBA" id="ARBA00023172"/>
    </source>
</evidence>
<dbReference type="SUPFAM" id="SSF56349">
    <property type="entry name" value="DNA breaking-rejoining enzymes"/>
    <property type="match status" value="1"/>
</dbReference>
<organism evidence="6 7">
    <name type="scientific">Bacteroides uniformis</name>
    <dbReference type="NCBI Taxonomy" id="820"/>
    <lineage>
        <taxon>Bacteria</taxon>
        <taxon>Pseudomonadati</taxon>
        <taxon>Bacteroidota</taxon>
        <taxon>Bacteroidia</taxon>
        <taxon>Bacteroidales</taxon>
        <taxon>Bacteroidaceae</taxon>
        <taxon>Bacteroides</taxon>
    </lineage>
</organism>
<sequence>MASIKLKFRVSSLPEKEGTLYFQVIHERVVKQIGTSYRIYESEWDEHRCDIVMQSLIAPNRLKAIKSVREKIAWEKNRLNKIIEQFKNKGRCFSVDEIIREYNAQSSNKTTVFEYLKIQIEKLKSTGKERTSETYKQMLLSFMKFRNGEDLFFDIIDEALICQYESHMRIFGLCRNTTSFYLRVFRSVYNRAVDDGLTEQTNPFKRVYTGVDKTSKRAISLKEIKKIKDLDLSSTPTLDFARDMFLFSFYMRGMSFIDIAYLKKKNLSNGFVVYNRRKTGQQLVVKWEKQMEAIANKHLDSNNPFLFPIITKEDGTERKQYLNKMMLINRYLKKIAELAKIPIPLTMYVARHSWASIAQSKNVPMQAISLGMGHDNEETTRIYLASIQTNVIDNANNKILNLLEKNK</sequence>
<dbReference type="Pfam" id="PF13102">
    <property type="entry name" value="Phage_int_SAM_5"/>
    <property type="match status" value="1"/>
</dbReference>
<dbReference type="InterPro" id="IPR013762">
    <property type="entry name" value="Integrase-like_cat_sf"/>
</dbReference>
<name>A0A174HUZ5_BACUN</name>
<dbReference type="InterPro" id="IPR025269">
    <property type="entry name" value="SAM-like_dom"/>
</dbReference>
<dbReference type="InterPro" id="IPR002104">
    <property type="entry name" value="Integrase_catalytic"/>
</dbReference>
<evidence type="ECO:0000259" key="5">
    <source>
        <dbReference type="Pfam" id="PF13102"/>
    </source>
</evidence>
<dbReference type="GO" id="GO:0003677">
    <property type="term" value="F:DNA binding"/>
    <property type="evidence" value="ECO:0007669"/>
    <property type="project" value="UniProtKB-KW"/>
</dbReference>
<dbReference type="AlphaFoldDB" id="A0A174HUZ5"/>
<accession>A0A174HUZ5</accession>
<evidence type="ECO:0000259" key="4">
    <source>
        <dbReference type="Pfam" id="PF00589"/>
    </source>
</evidence>
<feature type="domain" description="Tyr recombinase" evidence="4">
    <location>
        <begin position="252"/>
        <end position="386"/>
    </location>
</feature>
<evidence type="ECO:0000256" key="1">
    <source>
        <dbReference type="ARBA" id="ARBA00008857"/>
    </source>
</evidence>
<evidence type="ECO:0000313" key="7">
    <source>
        <dbReference type="Proteomes" id="UP000095614"/>
    </source>
</evidence>
<evidence type="ECO:0000313" key="6">
    <source>
        <dbReference type="EMBL" id="CUO76665.1"/>
    </source>
</evidence>
<dbReference type="CDD" id="cd01185">
    <property type="entry name" value="INTN1_C_like"/>
    <property type="match status" value="1"/>
</dbReference>
<dbReference type="InterPro" id="IPR011010">
    <property type="entry name" value="DNA_brk_join_enz"/>
</dbReference>
<dbReference type="InterPro" id="IPR050090">
    <property type="entry name" value="Tyrosine_recombinase_XerCD"/>
</dbReference>
<dbReference type="EMBL" id="CZAF01000004">
    <property type="protein sequence ID" value="CUO76665.1"/>
    <property type="molecule type" value="Genomic_DNA"/>
</dbReference>
<dbReference type="PANTHER" id="PTHR30349:SF64">
    <property type="entry name" value="PROPHAGE INTEGRASE INTD-RELATED"/>
    <property type="match status" value="1"/>
</dbReference>
<protein>
    <submittedName>
        <fullName evidence="6">Integrase</fullName>
    </submittedName>
</protein>
<reference evidence="6 7" key="1">
    <citation type="submission" date="2015-09" db="EMBL/GenBank/DDBJ databases">
        <authorList>
            <consortium name="Pathogen Informatics"/>
        </authorList>
    </citation>
    <scope>NUCLEOTIDE SEQUENCE [LARGE SCALE GENOMIC DNA]</scope>
    <source>
        <strain evidence="6 7">2789STDY5834847</strain>
    </source>
</reference>
<dbReference type="Gene3D" id="1.10.443.10">
    <property type="entry name" value="Intergrase catalytic core"/>
    <property type="match status" value="1"/>
</dbReference>
<dbReference type="Proteomes" id="UP000095614">
    <property type="component" value="Unassembled WGS sequence"/>
</dbReference>
<keyword evidence="2" id="KW-0238">DNA-binding</keyword>
<dbReference type="GO" id="GO:0006310">
    <property type="term" value="P:DNA recombination"/>
    <property type="evidence" value="ECO:0007669"/>
    <property type="project" value="UniProtKB-KW"/>
</dbReference>
<dbReference type="PANTHER" id="PTHR30349">
    <property type="entry name" value="PHAGE INTEGRASE-RELATED"/>
    <property type="match status" value="1"/>
</dbReference>
<keyword evidence="3" id="KW-0233">DNA recombination</keyword>
<feature type="domain" description="Phage integrase SAM-like" evidence="5">
    <location>
        <begin position="111"/>
        <end position="201"/>
    </location>
</feature>
<dbReference type="GO" id="GO:0015074">
    <property type="term" value="P:DNA integration"/>
    <property type="evidence" value="ECO:0007669"/>
    <property type="project" value="InterPro"/>
</dbReference>
<evidence type="ECO:0000256" key="2">
    <source>
        <dbReference type="ARBA" id="ARBA00023125"/>
    </source>
</evidence>